<organism evidence="1 2">
    <name type="scientific">Hyalomma asiaticum</name>
    <name type="common">Tick</name>
    <dbReference type="NCBI Taxonomy" id="266040"/>
    <lineage>
        <taxon>Eukaryota</taxon>
        <taxon>Metazoa</taxon>
        <taxon>Ecdysozoa</taxon>
        <taxon>Arthropoda</taxon>
        <taxon>Chelicerata</taxon>
        <taxon>Arachnida</taxon>
        <taxon>Acari</taxon>
        <taxon>Parasitiformes</taxon>
        <taxon>Ixodida</taxon>
        <taxon>Ixodoidea</taxon>
        <taxon>Ixodidae</taxon>
        <taxon>Hyalomminae</taxon>
        <taxon>Hyalomma</taxon>
    </lineage>
</organism>
<dbReference type="EMBL" id="CM023483">
    <property type="protein sequence ID" value="KAH6936401.1"/>
    <property type="molecule type" value="Genomic_DNA"/>
</dbReference>
<comment type="caution">
    <text evidence="1">The sequence shown here is derived from an EMBL/GenBank/DDBJ whole genome shotgun (WGS) entry which is preliminary data.</text>
</comment>
<dbReference type="Proteomes" id="UP000821845">
    <property type="component" value="Chromosome 3"/>
</dbReference>
<evidence type="ECO:0000313" key="2">
    <source>
        <dbReference type="Proteomes" id="UP000821845"/>
    </source>
</evidence>
<gene>
    <name evidence="1" type="ORF">HPB50_016461</name>
</gene>
<reference evidence="1" key="1">
    <citation type="submission" date="2020-05" db="EMBL/GenBank/DDBJ databases">
        <title>Large-scale comparative analyses of tick genomes elucidate their genetic diversity and vector capacities.</title>
        <authorList>
            <person name="Jia N."/>
            <person name="Wang J."/>
            <person name="Shi W."/>
            <person name="Du L."/>
            <person name="Sun Y."/>
            <person name="Zhan W."/>
            <person name="Jiang J."/>
            <person name="Wang Q."/>
            <person name="Zhang B."/>
            <person name="Ji P."/>
            <person name="Sakyi L.B."/>
            <person name="Cui X."/>
            <person name="Yuan T."/>
            <person name="Jiang B."/>
            <person name="Yang W."/>
            <person name="Lam T.T.-Y."/>
            <person name="Chang Q."/>
            <person name="Ding S."/>
            <person name="Wang X."/>
            <person name="Zhu J."/>
            <person name="Ruan X."/>
            <person name="Zhao L."/>
            <person name="Wei J."/>
            <person name="Que T."/>
            <person name="Du C."/>
            <person name="Cheng J."/>
            <person name="Dai P."/>
            <person name="Han X."/>
            <person name="Huang E."/>
            <person name="Gao Y."/>
            <person name="Liu J."/>
            <person name="Shao H."/>
            <person name="Ye R."/>
            <person name="Li L."/>
            <person name="Wei W."/>
            <person name="Wang X."/>
            <person name="Wang C."/>
            <person name="Yang T."/>
            <person name="Huo Q."/>
            <person name="Li W."/>
            <person name="Guo W."/>
            <person name="Chen H."/>
            <person name="Zhou L."/>
            <person name="Ni X."/>
            <person name="Tian J."/>
            <person name="Zhou Y."/>
            <person name="Sheng Y."/>
            <person name="Liu T."/>
            <person name="Pan Y."/>
            <person name="Xia L."/>
            <person name="Li J."/>
            <person name="Zhao F."/>
            <person name="Cao W."/>
        </authorList>
    </citation>
    <scope>NUCLEOTIDE SEQUENCE</scope>
    <source>
        <strain evidence="1">Hyas-2018</strain>
    </source>
</reference>
<protein>
    <submittedName>
        <fullName evidence="1">Uncharacterized protein</fullName>
    </submittedName>
</protein>
<name>A0ACB7SQT6_HYAAI</name>
<proteinExistence type="predicted"/>
<accession>A0ACB7SQT6</accession>
<keyword evidence="2" id="KW-1185">Reference proteome</keyword>
<evidence type="ECO:0000313" key="1">
    <source>
        <dbReference type="EMBL" id="KAH6936401.1"/>
    </source>
</evidence>
<sequence>MDRRLAFRGSMPSMTLSISMLQKIWRPDTSFLNGKHSYLHTITQPNKFVRLAQDGTVLYSETPASSPGLLRPSRHNQKPQQPLHKASLRLRCVAALERDDPRIATSQGPFAMLLVSFQLKRHMGYFLIEVYAPCTLLVVLSWVSFWINREATADRIALGVTTILTMTFLALESRNDLPKVPYCTALDYYVAIGFGFVFATIVEFAIVHYFTKVGSGEFYYCPEMEAERLRASSEESCEEESGSDEQQPLESVAYRDAGDHCQRLHSKKMISLPSNAIYCSEGERPEATVAFIESPGLHASRGRGSGLVRSTAGWKVPLISRRAPTRRGSLRHGSRHSSRRSVRQRDYRRQKRPSLMARRRMSSPDPGTLDQQCQQSGQGLQGHLPALVHCGQHGVLAYVFPRRR</sequence>